<dbReference type="RefSeq" id="WP_208113095.1">
    <property type="nucleotide sequence ID" value="NZ_SNYN01000004.1"/>
</dbReference>
<dbReference type="GO" id="GO:0016878">
    <property type="term" value="F:acid-thiol ligase activity"/>
    <property type="evidence" value="ECO:0007669"/>
    <property type="project" value="UniProtKB-ARBA"/>
</dbReference>
<comment type="caution">
    <text evidence="3">The sequence shown here is derived from an EMBL/GenBank/DDBJ whole genome shotgun (WGS) entry which is preliminary data.</text>
</comment>
<keyword evidence="3" id="KW-0436">Ligase</keyword>
<evidence type="ECO:0000259" key="1">
    <source>
        <dbReference type="Pfam" id="PF00501"/>
    </source>
</evidence>
<dbReference type="InterPro" id="IPR050237">
    <property type="entry name" value="ATP-dep_AMP-bd_enzyme"/>
</dbReference>
<dbReference type="AlphaFoldDB" id="A0A4R6V3F7"/>
<dbReference type="Pfam" id="PF00501">
    <property type="entry name" value="AMP-binding"/>
    <property type="match status" value="1"/>
</dbReference>
<proteinExistence type="predicted"/>
<dbReference type="InterPro" id="IPR025110">
    <property type="entry name" value="AMP-bd_C"/>
</dbReference>
<dbReference type="InterPro" id="IPR045851">
    <property type="entry name" value="AMP-bd_C_sf"/>
</dbReference>
<dbReference type="EMBL" id="SNYN01000004">
    <property type="protein sequence ID" value="TDQ53281.1"/>
    <property type="molecule type" value="Genomic_DNA"/>
</dbReference>
<organism evidence="3 4">
    <name type="scientific">Actinorugispora endophytica</name>
    <dbReference type="NCBI Taxonomy" id="1605990"/>
    <lineage>
        <taxon>Bacteria</taxon>
        <taxon>Bacillati</taxon>
        <taxon>Actinomycetota</taxon>
        <taxon>Actinomycetes</taxon>
        <taxon>Streptosporangiales</taxon>
        <taxon>Nocardiopsidaceae</taxon>
        <taxon>Actinorugispora</taxon>
    </lineage>
</organism>
<dbReference type="Proteomes" id="UP000295281">
    <property type="component" value="Unassembled WGS sequence"/>
</dbReference>
<dbReference type="SUPFAM" id="SSF56801">
    <property type="entry name" value="Acetyl-CoA synthetase-like"/>
    <property type="match status" value="1"/>
</dbReference>
<reference evidence="3 4" key="1">
    <citation type="submission" date="2019-03" db="EMBL/GenBank/DDBJ databases">
        <title>Genomic Encyclopedia of Type Strains, Phase IV (KMG-IV): sequencing the most valuable type-strain genomes for metagenomic binning, comparative biology and taxonomic classification.</title>
        <authorList>
            <person name="Goeker M."/>
        </authorList>
    </citation>
    <scope>NUCLEOTIDE SEQUENCE [LARGE SCALE GENOMIC DNA]</scope>
    <source>
        <strain evidence="3 4">DSM 46770</strain>
    </source>
</reference>
<feature type="domain" description="AMP-binding enzyme C-terminal" evidence="2">
    <location>
        <begin position="422"/>
        <end position="497"/>
    </location>
</feature>
<keyword evidence="4" id="KW-1185">Reference proteome</keyword>
<name>A0A4R6V3F7_9ACTN</name>
<feature type="domain" description="AMP-dependent synthetase/ligase" evidence="1">
    <location>
        <begin position="7"/>
        <end position="366"/>
    </location>
</feature>
<dbReference type="InterPro" id="IPR042099">
    <property type="entry name" value="ANL_N_sf"/>
</dbReference>
<evidence type="ECO:0000259" key="2">
    <source>
        <dbReference type="Pfam" id="PF13193"/>
    </source>
</evidence>
<dbReference type="Pfam" id="PF13193">
    <property type="entry name" value="AMP-binding_C"/>
    <property type="match status" value="1"/>
</dbReference>
<sequence>MKFHEYFESNADAFPERTAATFDGKSVVYGELDALAERHRAALVGHGARPGDRVVLYAELSAEAVAAVIGILKAGCVVVTTHPSFDRRKLVHQAREADAAFLVTDRPDVFEGVFDETPLDAVLPLGGGPEAEPLLRRRPPAVPRSDDAGIPLEGELAALFYTSGSSSAPKGVAVSHGNMVAAFEAVTSYQANTADDVVLTFTPIGSDFGFHNVMMPLAFGGRVVACRALPEDPRALIDLVDRERVTGIHAFPPVLARLCGLDDLHRYEVPSLRYVSSSGQRLPVEHIRRLRDAFPRVLIHSMYGLTECKRVAYLPPDEIDRHPDSVGRPLPGVRAHIVGDDGRPVTEPGAVGELAVAGDLVMQGYWRRPELTRRVIRRDVLGESRLLLTGDLFRRDRDGLLYWVARRDEVFARSVFKVDPHEVEARIRELPGVADCAVVPVADDSAGSVPVACVVPRDRAGVGEREVIDHCAERLDWHMVPARVVFHRRLPLTASGKTDRRALARALEESGRDGAKGGAR</sequence>
<evidence type="ECO:0000313" key="4">
    <source>
        <dbReference type="Proteomes" id="UP000295281"/>
    </source>
</evidence>
<dbReference type="Gene3D" id="3.30.300.30">
    <property type="match status" value="1"/>
</dbReference>
<accession>A0A4R6V3F7</accession>
<gene>
    <name evidence="3" type="ORF">EV190_10470</name>
</gene>
<dbReference type="PANTHER" id="PTHR43767">
    <property type="entry name" value="LONG-CHAIN-FATTY-ACID--COA LIGASE"/>
    <property type="match status" value="1"/>
</dbReference>
<dbReference type="Gene3D" id="3.40.50.12780">
    <property type="entry name" value="N-terminal domain of ligase-like"/>
    <property type="match status" value="1"/>
</dbReference>
<dbReference type="InterPro" id="IPR020845">
    <property type="entry name" value="AMP-binding_CS"/>
</dbReference>
<evidence type="ECO:0000313" key="3">
    <source>
        <dbReference type="EMBL" id="TDQ53281.1"/>
    </source>
</evidence>
<dbReference type="PROSITE" id="PS00455">
    <property type="entry name" value="AMP_BINDING"/>
    <property type="match status" value="1"/>
</dbReference>
<protein>
    <submittedName>
        <fullName evidence="3">Acyl-CoA synthetase (AMP-forming)/AMP-acid ligase II</fullName>
    </submittedName>
</protein>
<dbReference type="PANTHER" id="PTHR43767:SF1">
    <property type="entry name" value="NONRIBOSOMAL PEPTIDE SYNTHASE PES1 (EUROFUNG)-RELATED"/>
    <property type="match status" value="1"/>
</dbReference>
<dbReference type="InterPro" id="IPR000873">
    <property type="entry name" value="AMP-dep_synth/lig_dom"/>
</dbReference>